<evidence type="ECO:0000256" key="2">
    <source>
        <dbReference type="ARBA" id="ARBA00009012"/>
    </source>
</evidence>
<gene>
    <name evidence="7" type="ORF">GPECTOR_5g161</name>
</gene>
<keyword evidence="3 6" id="KW-0812">Transmembrane</keyword>
<dbReference type="AlphaFoldDB" id="A0A150GWB4"/>
<dbReference type="GO" id="GO:0016020">
    <property type="term" value="C:membrane"/>
    <property type="evidence" value="ECO:0007669"/>
    <property type="project" value="UniProtKB-SubCell"/>
</dbReference>
<keyword evidence="4 6" id="KW-1133">Transmembrane helix</keyword>
<evidence type="ECO:0008006" key="9">
    <source>
        <dbReference type="Google" id="ProtNLM"/>
    </source>
</evidence>
<name>A0A150GWB4_GONPE</name>
<feature type="transmembrane region" description="Helical" evidence="6">
    <location>
        <begin position="35"/>
        <end position="60"/>
    </location>
</feature>
<dbReference type="OrthoDB" id="30881at2759"/>
<dbReference type="Proteomes" id="UP000075714">
    <property type="component" value="Unassembled WGS sequence"/>
</dbReference>
<evidence type="ECO:0000256" key="6">
    <source>
        <dbReference type="SAM" id="Phobius"/>
    </source>
</evidence>
<evidence type="ECO:0000313" key="7">
    <source>
        <dbReference type="EMBL" id="KXZ54053.1"/>
    </source>
</evidence>
<dbReference type="PANTHER" id="PTHR13353">
    <property type="entry name" value="TRANSMEMBRANE PROTEIN 19"/>
    <property type="match status" value="1"/>
</dbReference>
<dbReference type="EMBL" id="LSYV01000006">
    <property type="protein sequence ID" value="KXZ54053.1"/>
    <property type="molecule type" value="Genomic_DNA"/>
</dbReference>
<comment type="similarity">
    <text evidence="2">Belongs to the TMEM19 family.</text>
</comment>
<proteinExistence type="inferred from homology"/>
<protein>
    <recommendedName>
        <fullName evidence="9">Transmembrane protein 19</fullName>
    </recommendedName>
</protein>
<comment type="caution">
    <text evidence="7">The sequence shown here is derived from an EMBL/GenBank/DDBJ whole genome shotgun (WGS) entry which is preliminary data.</text>
</comment>
<dbReference type="STRING" id="33097.A0A150GWB4"/>
<evidence type="ECO:0000313" key="8">
    <source>
        <dbReference type="Proteomes" id="UP000075714"/>
    </source>
</evidence>
<dbReference type="Pfam" id="PF01940">
    <property type="entry name" value="DUF92"/>
    <property type="match status" value="1"/>
</dbReference>
<reference evidence="8" key="1">
    <citation type="journal article" date="2016" name="Nat. Commun.">
        <title>The Gonium pectorale genome demonstrates co-option of cell cycle regulation during the evolution of multicellularity.</title>
        <authorList>
            <person name="Hanschen E.R."/>
            <person name="Marriage T.N."/>
            <person name="Ferris P.J."/>
            <person name="Hamaji T."/>
            <person name="Toyoda A."/>
            <person name="Fujiyama A."/>
            <person name="Neme R."/>
            <person name="Noguchi H."/>
            <person name="Minakuchi Y."/>
            <person name="Suzuki M."/>
            <person name="Kawai-Toyooka H."/>
            <person name="Smith D.R."/>
            <person name="Sparks H."/>
            <person name="Anderson J."/>
            <person name="Bakaric R."/>
            <person name="Luria V."/>
            <person name="Karger A."/>
            <person name="Kirschner M.W."/>
            <person name="Durand P.M."/>
            <person name="Michod R.E."/>
            <person name="Nozaki H."/>
            <person name="Olson B.J."/>
        </authorList>
    </citation>
    <scope>NUCLEOTIDE SEQUENCE [LARGE SCALE GENOMIC DNA]</scope>
    <source>
        <strain evidence="8">NIES-2863</strain>
    </source>
</reference>
<evidence type="ECO:0000256" key="3">
    <source>
        <dbReference type="ARBA" id="ARBA00022692"/>
    </source>
</evidence>
<sequence length="315" mass="32048">MSLAQSSWVAFTLTLAALFARRGLRKGSLAGSGAVAAFLVGSVHMFCGLQYGLTLIFFYLSSSKLTRLGAKRKALVEEHHKEGGRRDAVQVLANSLAACAFAGTSYGASMRYGSAEELPRVLLAGAFLGHYAACCGDTWASEVGVLSRAPPRLITTGRPVPPGTNGGVSALGVACSAAGGMAVGLAFFAAGLAGCALGAAPRGGSLCPGRGGEGSGRWLSGASLAWGPSGLWPLVISGLACGLFGSVLDSLMGATLQYTGWDPALGRVVGYPGRAAPAAWAGPAGVKGSGSKVVHPECDEYEKPYLMVETMHHVL</sequence>
<evidence type="ECO:0000256" key="4">
    <source>
        <dbReference type="ARBA" id="ARBA00022989"/>
    </source>
</evidence>
<keyword evidence="8" id="KW-1185">Reference proteome</keyword>
<dbReference type="InterPro" id="IPR002794">
    <property type="entry name" value="DUF92_TMEM19"/>
</dbReference>
<keyword evidence="5 6" id="KW-0472">Membrane</keyword>
<evidence type="ECO:0000256" key="5">
    <source>
        <dbReference type="ARBA" id="ARBA00023136"/>
    </source>
</evidence>
<organism evidence="7 8">
    <name type="scientific">Gonium pectorale</name>
    <name type="common">Green alga</name>
    <dbReference type="NCBI Taxonomy" id="33097"/>
    <lineage>
        <taxon>Eukaryota</taxon>
        <taxon>Viridiplantae</taxon>
        <taxon>Chlorophyta</taxon>
        <taxon>core chlorophytes</taxon>
        <taxon>Chlorophyceae</taxon>
        <taxon>CS clade</taxon>
        <taxon>Chlamydomonadales</taxon>
        <taxon>Volvocaceae</taxon>
        <taxon>Gonium</taxon>
    </lineage>
</organism>
<accession>A0A150GWB4</accession>
<evidence type="ECO:0000256" key="1">
    <source>
        <dbReference type="ARBA" id="ARBA00004141"/>
    </source>
</evidence>
<comment type="subcellular location">
    <subcellularLocation>
        <location evidence="1">Membrane</location>
        <topology evidence="1">Multi-pass membrane protein</topology>
    </subcellularLocation>
</comment>
<dbReference type="PANTHER" id="PTHR13353:SF14">
    <property type="entry name" value="PROTEIN PGR"/>
    <property type="match status" value="1"/>
</dbReference>